<dbReference type="PANTHER" id="PTHR22749:SF6">
    <property type="entry name" value="RIBOFLAVIN KINASE"/>
    <property type="match status" value="1"/>
</dbReference>
<evidence type="ECO:0000256" key="5">
    <source>
        <dbReference type="ARBA" id="ARBA00022679"/>
    </source>
</evidence>
<sequence length="533" mass="58954">METHIVSTTKALLQLSSSRRFAHTLQSAESFPMSCEGCVRRCLRGLSQCSSFRTLNPRRNSSRVAVFRNSNPVTRVVSLWKSFGDGESLVGEFSESSRLRRNSAFSSHDRTKRHGFWNFDITRSSTTSNLTSATNPHIPTTDVENPCEPFQRLENFYDDHLFVFPEENWDVDSQDASDSLKVHLDTLKTAAQVEDGSTVLCWGGSPALIHLLSITCPDSLVVSHCSLSVLAMIKESNDDIVCWHGDIADIPSSYGPFDSVFLNSLPALHASPVQLLKATARLCKPGGRIVISNSEGQKSLAACREKNPQVVLQDLPSASALERMIDGLPLKVVQIQDGSSYIAALEVTSPVHISSSDLNGSVYSSDTTKSKMRGDRTFDLVPKYPIRVRGHVVKGFGRGSKQMGIPTANIDPNEVPDEVLQMSKGVYCGWAQVLGENLDAGVHIMAMNIGNRPTFADADGVTVEVHILHNYGDVDFYGKEMRFVILGFIREEMEFKSLGELVERIHADIEIARKGLEDDDMQHFATDEVFVRR</sequence>
<dbReference type="CDD" id="cd02440">
    <property type="entry name" value="AdoMet_MTases"/>
    <property type="match status" value="1"/>
</dbReference>
<evidence type="ECO:0000313" key="10">
    <source>
        <dbReference type="Proteomes" id="UP000077202"/>
    </source>
</evidence>
<dbReference type="PANTHER" id="PTHR22749">
    <property type="entry name" value="RIBOFLAVIN KINASE/FMN ADENYLYLTRANSFERASE"/>
    <property type="match status" value="1"/>
</dbReference>
<dbReference type="InterPro" id="IPR023465">
    <property type="entry name" value="Riboflavin_kinase_dom_sf"/>
</dbReference>
<dbReference type="InterPro" id="IPR023468">
    <property type="entry name" value="Riboflavin_kinase"/>
</dbReference>
<evidence type="ECO:0000256" key="4">
    <source>
        <dbReference type="ARBA" id="ARBA00022643"/>
    </source>
</evidence>
<evidence type="ECO:0000313" key="9">
    <source>
        <dbReference type="EMBL" id="OAE26241.1"/>
    </source>
</evidence>
<dbReference type="Gene3D" id="2.40.30.30">
    <property type="entry name" value="Riboflavin kinase-like"/>
    <property type="match status" value="1"/>
</dbReference>
<evidence type="ECO:0000256" key="3">
    <source>
        <dbReference type="ARBA" id="ARBA00022630"/>
    </source>
</evidence>
<dbReference type="Proteomes" id="UP000077202">
    <property type="component" value="Unassembled WGS sequence"/>
</dbReference>
<dbReference type="GO" id="GO:0009398">
    <property type="term" value="P:FMN biosynthetic process"/>
    <property type="evidence" value="ECO:0007669"/>
    <property type="project" value="UniProtKB-UniPathway"/>
</dbReference>
<reference evidence="9" key="1">
    <citation type="submission" date="2016-03" db="EMBL/GenBank/DDBJ databases">
        <title>Mechanisms controlling the formation of the plant cell surface in tip-growing cells are functionally conserved among land plants.</title>
        <authorList>
            <person name="Honkanen S."/>
            <person name="Jones V.A."/>
            <person name="Morieri G."/>
            <person name="Champion C."/>
            <person name="Hetherington A.J."/>
            <person name="Kelly S."/>
            <person name="Saint-Marcoux D."/>
            <person name="Proust H."/>
            <person name="Prescott H."/>
            <person name="Dolan L."/>
        </authorList>
    </citation>
    <scope>NUCLEOTIDE SEQUENCE [LARGE SCALE GENOMIC DNA]</scope>
    <source>
        <tissue evidence="9">Whole gametophyte</tissue>
    </source>
</reference>
<protein>
    <recommendedName>
        <fullName evidence="2">riboflavin kinase</fullName>
        <ecNumber evidence="2">2.7.1.26</ecNumber>
    </recommendedName>
</protein>
<feature type="domain" description="Riboflavin kinase" evidence="8">
    <location>
        <begin position="381"/>
        <end position="517"/>
    </location>
</feature>
<proteinExistence type="predicted"/>
<keyword evidence="3" id="KW-0285">Flavoprotein</keyword>
<keyword evidence="4" id="KW-0288">FMN</keyword>
<keyword evidence="10" id="KW-1185">Reference proteome</keyword>
<dbReference type="SMART" id="SM00904">
    <property type="entry name" value="Flavokinase"/>
    <property type="match status" value="1"/>
</dbReference>
<name>A0A176W114_MARPO</name>
<dbReference type="EC" id="2.7.1.26" evidence="2"/>
<dbReference type="InterPro" id="IPR015865">
    <property type="entry name" value="Riboflavin_kinase_bac/euk"/>
</dbReference>
<dbReference type="EMBL" id="LVLJ01002209">
    <property type="protein sequence ID" value="OAE26241.1"/>
    <property type="molecule type" value="Genomic_DNA"/>
</dbReference>
<dbReference type="Gene3D" id="3.40.50.150">
    <property type="entry name" value="Vaccinia Virus protein VP39"/>
    <property type="match status" value="1"/>
</dbReference>
<dbReference type="UniPathway" id="UPA00276">
    <property type="reaction ID" value="UER00406"/>
</dbReference>
<evidence type="ECO:0000259" key="8">
    <source>
        <dbReference type="SMART" id="SM00904"/>
    </source>
</evidence>
<dbReference type="GO" id="GO:0008531">
    <property type="term" value="F:riboflavin kinase activity"/>
    <property type="evidence" value="ECO:0007669"/>
    <property type="project" value="UniProtKB-EC"/>
</dbReference>
<dbReference type="SUPFAM" id="SSF82114">
    <property type="entry name" value="Riboflavin kinase-like"/>
    <property type="match status" value="1"/>
</dbReference>
<accession>A0A176W114</accession>
<comment type="pathway">
    <text evidence="1">Cofactor biosynthesis; FMN biosynthesis; FMN from riboflavin (ATP route): step 1/1.</text>
</comment>
<comment type="caution">
    <text evidence="9">The sequence shown here is derived from an EMBL/GenBank/DDBJ whole genome shotgun (WGS) entry which is preliminary data.</text>
</comment>
<keyword evidence="5" id="KW-0808">Transferase</keyword>
<dbReference type="GO" id="GO:0005524">
    <property type="term" value="F:ATP binding"/>
    <property type="evidence" value="ECO:0007669"/>
    <property type="project" value="UniProtKB-KW"/>
</dbReference>
<gene>
    <name evidence="9" type="ORF">AXG93_3786s1210</name>
</gene>
<evidence type="ECO:0000256" key="6">
    <source>
        <dbReference type="ARBA" id="ARBA00022741"/>
    </source>
</evidence>
<dbReference type="InterPro" id="IPR029063">
    <property type="entry name" value="SAM-dependent_MTases_sf"/>
</dbReference>
<keyword evidence="7" id="KW-0067">ATP-binding</keyword>
<evidence type="ECO:0000256" key="2">
    <source>
        <dbReference type="ARBA" id="ARBA00012105"/>
    </source>
</evidence>
<dbReference type="Pfam" id="PF01687">
    <property type="entry name" value="Flavokinase"/>
    <property type="match status" value="1"/>
</dbReference>
<keyword evidence="6" id="KW-0547">Nucleotide-binding</keyword>
<evidence type="ECO:0000256" key="1">
    <source>
        <dbReference type="ARBA" id="ARBA00005201"/>
    </source>
</evidence>
<dbReference type="AlphaFoldDB" id="A0A176W114"/>
<dbReference type="SUPFAM" id="SSF53335">
    <property type="entry name" value="S-adenosyl-L-methionine-dependent methyltransferases"/>
    <property type="match status" value="1"/>
</dbReference>
<organism evidence="9 10">
    <name type="scientific">Marchantia polymorpha subsp. ruderalis</name>
    <dbReference type="NCBI Taxonomy" id="1480154"/>
    <lineage>
        <taxon>Eukaryota</taxon>
        <taxon>Viridiplantae</taxon>
        <taxon>Streptophyta</taxon>
        <taxon>Embryophyta</taxon>
        <taxon>Marchantiophyta</taxon>
        <taxon>Marchantiopsida</taxon>
        <taxon>Marchantiidae</taxon>
        <taxon>Marchantiales</taxon>
        <taxon>Marchantiaceae</taxon>
        <taxon>Marchantia</taxon>
    </lineage>
</organism>
<evidence type="ECO:0000256" key="7">
    <source>
        <dbReference type="ARBA" id="ARBA00022840"/>
    </source>
</evidence>
<dbReference type="GO" id="GO:0009231">
    <property type="term" value="P:riboflavin biosynthetic process"/>
    <property type="evidence" value="ECO:0007669"/>
    <property type="project" value="InterPro"/>
</dbReference>